<feature type="domain" description="HD-GYP" evidence="3">
    <location>
        <begin position="133"/>
        <end position="331"/>
    </location>
</feature>
<dbReference type="InterPro" id="IPR052020">
    <property type="entry name" value="Cyclic_di-GMP/3'3'-cGAMP_PDE"/>
</dbReference>
<dbReference type="InterPro" id="IPR001789">
    <property type="entry name" value="Sig_transdc_resp-reg_receiver"/>
</dbReference>
<dbReference type="PANTHER" id="PTHR45228">
    <property type="entry name" value="CYCLIC DI-GMP PHOSPHODIESTERASE TM_0186-RELATED"/>
    <property type="match status" value="1"/>
</dbReference>
<dbReference type="PROSITE" id="PS51832">
    <property type="entry name" value="HD_GYP"/>
    <property type="match status" value="1"/>
</dbReference>
<dbReference type="AlphaFoldDB" id="A0A7C9IPR1"/>
<dbReference type="InterPro" id="IPR037522">
    <property type="entry name" value="HD_GYP_dom"/>
</dbReference>
<dbReference type="RefSeq" id="WP_160962432.1">
    <property type="nucleotide sequence ID" value="NZ_WVUD01000031.1"/>
</dbReference>
<dbReference type="PROSITE" id="PS50110">
    <property type="entry name" value="RESPONSE_REGULATORY"/>
    <property type="match status" value="1"/>
</dbReference>
<dbReference type="SUPFAM" id="SSF52172">
    <property type="entry name" value="CheY-like"/>
    <property type="match status" value="1"/>
</dbReference>
<reference evidence="4 5" key="1">
    <citation type="submission" date="2020-01" db="EMBL/GenBank/DDBJ databases">
        <title>Genome sequence of Desulfovibrio aerotolerans DSM 16695(T).</title>
        <authorList>
            <person name="Karnachuk O."/>
            <person name="Avakyan M."/>
            <person name="Mardanov A."/>
            <person name="Kadnikov V."/>
            <person name="Ravin N."/>
        </authorList>
    </citation>
    <scope>NUCLEOTIDE SEQUENCE [LARGE SCALE GENOMIC DNA]</scope>
    <source>
        <strain evidence="4 5">DSM 16695</strain>
    </source>
</reference>
<gene>
    <name evidence="4" type="ORF">GTA51_14920</name>
</gene>
<organism evidence="4 5">
    <name type="scientific">Solidesulfovibrio aerotolerans</name>
    <dbReference type="NCBI Taxonomy" id="295255"/>
    <lineage>
        <taxon>Bacteria</taxon>
        <taxon>Pseudomonadati</taxon>
        <taxon>Thermodesulfobacteriota</taxon>
        <taxon>Desulfovibrionia</taxon>
        <taxon>Desulfovibrionales</taxon>
        <taxon>Desulfovibrionaceae</taxon>
        <taxon>Solidesulfovibrio</taxon>
    </lineage>
</organism>
<dbReference type="Pfam" id="PF00072">
    <property type="entry name" value="Response_reg"/>
    <property type="match status" value="1"/>
</dbReference>
<dbReference type="OrthoDB" id="9802066at2"/>
<dbReference type="PANTHER" id="PTHR45228:SF8">
    <property type="entry name" value="TWO-COMPONENT RESPONSE REGULATOR-RELATED"/>
    <property type="match status" value="1"/>
</dbReference>
<evidence type="ECO:0000313" key="4">
    <source>
        <dbReference type="EMBL" id="MYL84419.1"/>
    </source>
</evidence>
<proteinExistence type="predicted"/>
<dbReference type="Pfam" id="PF13487">
    <property type="entry name" value="HD_5"/>
    <property type="match status" value="1"/>
</dbReference>
<dbReference type="Gene3D" id="1.10.3210.10">
    <property type="entry name" value="Hypothetical protein af1432"/>
    <property type="match status" value="1"/>
</dbReference>
<feature type="modified residue" description="4-aspartylphosphate" evidence="1">
    <location>
        <position position="54"/>
    </location>
</feature>
<name>A0A7C9IPR1_9BACT</name>
<accession>A0A7C9IPR1</accession>
<evidence type="ECO:0000259" key="3">
    <source>
        <dbReference type="PROSITE" id="PS51832"/>
    </source>
</evidence>
<dbReference type="Gene3D" id="3.40.50.2300">
    <property type="match status" value="1"/>
</dbReference>
<protein>
    <submittedName>
        <fullName evidence="4">Response regulator</fullName>
    </submittedName>
</protein>
<keyword evidence="5" id="KW-1185">Reference proteome</keyword>
<comment type="caution">
    <text evidence="4">The sequence shown here is derived from an EMBL/GenBank/DDBJ whole genome shotgun (WGS) entry which is preliminary data.</text>
</comment>
<dbReference type="InterPro" id="IPR011006">
    <property type="entry name" value="CheY-like_superfamily"/>
</dbReference>
<dbReference type="Proteomes" id="UP000482487">
    <property type="component" value="Unassembled WGS sequence"/>
</dbReference>
<evidence type="ECO:0000256" key="1">
    <source>
        <dbReference type="PROSITE-ProRule" id="PRU00169"/>
    </source>
</evidence>
<dbReference type="GO" id="GO:0000160">
    <property type="term" value="P:phosphorelay signal transduction system"/>
    <property type="evidence" value="ECO:0007669"/>
    <property type="project" value="InterPro"/>
</dbReference>
<keyword evidence="1" id="KW-0597">Phosphoprotein</keyword>
<feature type="domain" description="Response regulatory" evidence="2">
    <location>
        <begin position="5"/>
        <end position="120"/>
    </location>
</feature>
<evidence type="ECO:0000313" key="5">
    <source>
        <dbReference type="Proteomes" id="UP000482487"/>
    </source>
</evidence>
<dbReference type="SMART" id="SM00448">
    <property type="entry name" value="REC"/>
    <property type="match status" value="1"/>
</dbReference>
<evidence type="ECO:0000259" key="2">
    <source>
        <dbReference type="PROSITE" id="PS50110"/>
    </source>
</evidence>
<sequence length="399" mass="43413">MDKPCILFVDDDEEILAAYVRALRKRYRVETAAGPVVGLERLAALAEVAVVVSDLRMPGMDGVEFLGKVREARPEAVRIILTGFADIGVAIAAVNKSKIFSFLTKPCPEADLEEALAAALRQYQLQAAEKELLRGTVRGTIKLLTNLLEMVNPEAFGKSSRVKRLAVDLGAYLGVAEAWQVELAAMLSQIGCAAMPAETLRRAYRGEPVPGDKAFEFAMHPKIAAELVANIPRLREVSEIIAYQEKRFDGGGLPPDALAGGSIPMGARILKVALDFDTLQVHYDSKRRSDNPVAAALARMRDRSGWYDPEVLDALESLATLPDGYQPRLMPTEELTAGMLLDQDVADLGGNLALGRGLELNAVAIRRLARLDADRGTKGRWRVLTPPPEQLAFAMMLDG</sequence>
<dbReference type="EMBL" id="WVUD01000031">
    <property type="protein sequence ID" value="MYL84419.1"/>
    <property type="molecule type" value="Genomic_DNA"/>
</dbReference>